<evidence type="ECO:0000256" key="1">
    <source>
        <dbReference type="ARBA" id="ARBA00004613"/>
    </source>
</evidence>
<dbReference type="InterPro" id="IPR038408">
    <property type="entry name" value="GNK2_sf"/>
</dbReference>
<keyword evidence="3" id="KW-0732">Signal</keyword>
<keyword evidence="6" id="KW-1133">Transmembrane helix</keyword>
<dbReference type="OrthoDB" id="1734439at2759"/>
<accession>A0A7J6V161</accession>
<comment type="subcellular location">
    <subcellularLocation>
        <location evidence="1">Secreted</location>
    </subcellularLocation>
</comment>
<dbReference type="PROSITE" id="PS51473">
    <property type="entry name" value="GNK2"/>
    <property type="match status" value="1"/>
</dbReference>
<evidence type="ECO:0000313" key="8">
    <source>
        <dbReference type="EMBL" id="KAF5178543.1"/>
    </source>
</evidence>
<sequence length="162" mass="17382">MTSINLASHRKYSHAEITYSNTSSTLYGLAECDQSVSAKECEICVGEAVNKLFICCGAKQGGIVAATSCMVRFASNRFYSLPMPVAGGSDSGRESDVINTDYSKTRICVSLTMKVVWAWCVGVACFIALVIGTWLLRRNIVNTAKVTTASEASSDVENNGDI</sequence>
<evidence type="ECO:0000256" key="5">
    <source>
        <dbReference type="ARBA" id="ARBA00038515"/>
    </source>
</evidence>
<comment type="similarity">
    <text evidence="5">Belongs to the cysteine-rich repeat secretory protein family.</text>
</comment>
<name>A0A7J6V161_THATH</name>
<dbReference type="Proteomes" id="UP000554482">
    <property type="component" value="Unassembled WGS sequence"/>
</dbReference>
<keyword evidence="6" id="KW-0472">Membrane</keyword>
<dbReference type="EMBL" id="JABWDY010039952">
    <property type="protein sequence ID" value="KAF5178543.1"/>
    <property type="molecule type" value="Genomic_DNA"/>
</dbReference>
<feature type="domain" description="Gnk2-homologous" evidence="7">
    <location>
        <begin position="1"/>
        <end position="78"/>
    </location>
</feature>
<evidence type="ECO:0000259" key="7">
    <source>
        <dbReference type="PROSITE" id="PS51473"/>
    </source>
</evidence>
<evidence type="ECO:0000256" key="6">
    <source>
        <dbReference type="SAM" id="Phobius"/>
    </source>
</evidence>
<evidence type="ECO:0000256" key="4">
    <source>
        <dbReference type="ARBA" id="ARBA00022737"/>
    </source>
</evidence>
<evidence type="ECO:0000256" key="3">
    <source>
        <dbReference type="ARBA" id="ARBA00022729"/>
    </source>
</evidence>
<dbReference type="InterPro" id="IPR002902">
    <property type="entry name" value="GNK2"/>
</dbReference>
<protein>
    <recommendedName>
        <fullName evidence="7">Gnk2-homologous domain-containing protein</fullName>
    </recommendedName>
</protein>
<comment type="caution">
    <text evidence="8">The sequence shown here is derived from an EMBL/GenBank/DDBJ whole genome shotgun (WGS) entry which is preliminary data.</text>
</comment>
<keyword evidence="6" id="KW-0812">Transmembrane</keyword>
<feature type="transmembrane region" description="Helical" evidence="6">
    <location>
        <begin position="116"/>
        <end position="136"/>
    </location>
</feature>
<proteinExistence type="inferred from homology"/>
<evidence type="ECO:0000256" key="2">
    <source>
        <dbReference type="ARBA" id="ARBA00022525"/>
    </source>
</evidence>
<dbReference type="GO" id="GO:0005576">
    <property type="term" value="C:extracellular region"/>
    <property type="evidence" value="ECO:0007669"/>
    <property type="project" value="UniProtKB-SubCell"/>
</dbReference>
<keyword evidence="4" id="KW-0677">Repeat</keyword>
<dbReference type="Pfam" id="PF01657">
    <property type="entry name" value="Stress-antifung"/>
    <property type="match status" value="1"/>
</dbReference>
<evidence type="ECO:0000313" key="9">
    <source>
        <dbReference type="Proteomes" id="UP000554482"/>
    </source>
</evidence>
<organism evidence="8 9">
    <name type="scientific">Thalictrum thalictroides</name>
    <name type="common">Rue-anemone</name>
    <name type="synonym">Anemone thalictroides</name>
    <dbReference type="NCBI Taxonomy" id="46969"/>
    <lineage>
        <taxon>Eukaryota</taxon>
        <taxon>Viridiplantae</taxon>
        <taxon>Streptophyta</taxon>
        <taxon>Embryophyta</taxon>
        <taxon>Tracheophyta</taxon>
        <taxon>Spermatophyta</taxon>
        <taxon>Magnoliopsida</taxon>
        <taxon>Ranunculales</taxon>
        <taxon>Ranunculaceae</taxon>
        <taxon>Thalictroideae</taxon>
        <taxon>Thalictrum</taxon>
    </lineage>
</organism>
<keyword evidence="9" id="KW-1185">Reference proteome</keyword>
<dbReference type="Gene3D" id="3.30.430.20">
    <property type="entry name" value="Gnk2 domain, C-X8-C-X2-C motif"/>
    <property type="match status" value="1"/>
</dbReference>
<reference evidence="8 9" key="1">
    <citation type="submission" date="2020-06" db="EMBL/GenBank/DDBJ databases">
        <title>Transcriptomic and genomic resources for Thalictrum thalictroides and T. hernandezii: Facilitating candidate gene discovery in an emerging model plant lineage.</title>
        <authorList>
            <person name="Arias T."/>
            <person name="Riano-Pachon D.M."/>
            <person name="Di Stilio V.S."/>
        </authorList>
    </citation>
    <scope>NUCLEOTIDE SEQUENCE [LARGE SCALE GENOMIC DNA]</scope>
    <source>
        <strain evidence="9">cv. WT478/WT964</strain>
        <tissue evidence="8">Leaves</tissue>
    </source>
</reference>
<dbReference type="AlphaFoldDB" id="A0A7J6V161"/>
<keyword evidence="2" id="KW-0964">Secreted</keyword>
<dbReference type="PANTHER" id="PTHR32411:SF43">
    <property type="entry name" value="CYSTEINE-RICH REPEAT SECRETORY PROTEIN 38"/>
    <property type="match status" value="1"/>
</dbReference>
<dbReference type="CDD" id="cd23509">
    <property type="entry name" value="Gnk2-like"/>
    <property type="match status" value="1"/>
</dbReference>
<dbReference type="PANTHER" id="PTHR32411">
    <property type="entry name" value="CYSTEINE-RICH REPEAT SECRETORY PROTEIN 38-RELATED"/>
    <property type="match status" value="1"/>
</dbReference>
<dbReference type="InterPro" id="IPR050581">
    <property type="entry name" value="CRR_secretory_protein"/>
</dbReference>
<gene>
    <name evidence="8" type="ORF">FRX31_031870</name>
</gene>